<keyword evidence="1" id="KW-0732">Signal</keyword>
<feature type="chain" id="PRO_5014818063" evidence="1">
    <location>
        <begin position="21"/>
        <end position="146"/>
    </location>
</feature>
<accession>A0A2M4C6B0</accession>
<dbReference type="EMBL" id="GGFJ01011755">
    <property type="protein sequence ID" value="MBW60896.1"/>
    <property type="molecule type" value="Transcribed_RNA"/>
</dbReference>
<feature type="signal peptide" evidence="1">
    <location>
        <begin position="1"/>
        <end position="20"/>
    </location>
</feature>
<organism evidence="2">
    <name type="scientific">Anopheles marajoara</name>
    <dbReference type="NCBI Taxonomy" id="58244"/>
    <lineage>
        <taxon>Eukaryota</taxon>
        <taxon>Metazoa</taxon>
        <taxon>Ecdysozoa</taxon>
        <taxon>Arthropoda</taxon>
        <taxon>Hexapoda</taxon>
        <taxon>Insecta</taxon>
        <taxon>Pterygota</taxon>
        <taxon>Neoptera</taxon>
        <taxon>Endopterygota</taxon>
        <taxon>Diptera</taxon>
        <taxon>Nematocera</taxon>
        <taxon>Culicoidea</taxon>
        <taxon>Culicidae</taxon>
        <taxon>Anophelinae</taxon>
        <taxon>Anopheles</taxon>
    </lineage>
</organism>
<evidence type="ECO:0000313" key="2">
    <source>
        <dbReference type="EMBL" id="MBW60896.1"/>
    </source>
</evidence>
<protein>
    <submittedName>
        <fullName evidence="2">Putative secreted protein</fullName>
    </submittedName>
</protein>
<name>A0A2M4C6B0_9DIPT</name>
<reference evidence="2" key="1">
    <citation type="submission" date="2018-01" db="EMBL/GenBank/DDBJ databases">
        <title>An insight into the sialome of Amazonian anophelines.</title>
        <authorList>
            <person name="Ribeiro J.M."/>
            <person name="Scarpassa V."/>
            <person name="Calvo E."/>
        </authorList>
    </citation>
    <scope>NUCLEOTIDE SEQUENCE</scope>
    <source>
        <tissue evidence="2">Salivary glands</tissue>
    </source>
</reference>
<proteinExistence type="predicted"/>
<sequence length="146" mass="16129">MYTLTVIMLLHNCLPAPGNACKMPHCIRVQHCEASESEAHHPQIGLFLFFVVFHASPPNTRKPGCIVSHQRGTTHGSRSIALKASSISAHWWLKCMMMMMMYRPKGPNSVQRNVIDPTAHGNFTKGASAWPLMTPDSSSNTSSIDL</sequence>
<evidence type="ECO:0000256" key="1">
    <source>
        <dbReference type="SAM" id="SignalP"/>
    </source>
</evidence>
<dbReference type="AlphaFoldDB" id="A0A2M4C6B0"/>